<dbReference type="AlphaFoldDB" id="W3A2N3"/>
<proteinExistence type="predicted"/>
<reference evidence="2 3" key="1">
    <citation type="submission" date="2013-11" db="EMBL/GenBank/DDBJ databases">
        <title>The Genome Sequence of Phytophthora parasitica P10297.</title>
        <authorList>
            <consortium name="The Broad Institute Genomics Platform"/>
            <person name="Russ C."/>
            <person name="Tyler B."/>
            <person name="Panabieres F."/>
            <person name="Shan W."/>
            <person name="Tripathy S."/>
            <person name="Grunwald N."/>
            <person name="Machado M."/>
            <person name="Johnson C.S."/>
            <person name="Walker B."/>
            <person name="Young S.K."/>
            <person name="Zeng Q."/>
            <person name="Gargeya S."/>
            <person name="Fitzgerald M."/>
            <person name="Haas B."/>
            <person name="Abouelleil A."/>
            <person name="Allen A.W."/>
            <person name="Alvarado L."/>
            <person name="Arachchi H.M."/>
            <person name="Berlin A.M."/>
            <person name="Chapman S.B."/>
            <person name="Gainer-Dewar J."/>
            <person name="Goldberg J."/>
            <person name="Griggs A."/>
            <person name="Gujja S."/>
            <person name="Hansen M."/>
            <person name="Howarth C."/>
            <person name="Imamovic A."/>
            <person name="Ireland A."/>
            <person name="Larimer J."/>
            <person name="McCowan C."/>
            <person name="Murphy C."/>
            <person name="Pearson M."/>
            <person name="Poon T.W."/>
            <person name="Priest M."/>
            <person name="Roberts A."/>
            <person name="Saif S."/>
            <person name="Shea T."/>
            <person name="Sisk P."/>
            <person name="Sykes S."/>
            <person name="Wortman J."/>
            <person name="Nusbaum C."/>
            <person name="Birren B."/>
        </authorList>
    </citation>
    <scope>NUCLEOTIDE SEQUENCE [LARGE SCALE GENOMIC DNA]</scope>
    <source>
        <strain evidence="2 3">P10297</strain>
    </source>
</reference>
<sequence>MADRSREDRMTRLTSRDKAVKMTMKTFGLKNRPIAKLGTMAEYFRNTRGLGRAMQVQDEVRDSAYRDFMKATKSSIAGFFFVAALTRDEKTTYPDMKCKSKFAPSNSIERLRRDLSKLWNYMTKLLFDFIRRFSDSAKTTGLLSTRISPRTQALKNHDSMKQRPRRRRLQGNGKHLPDAGDRVTHEY</sequence>
<gene>
    <name evidence="2" type="ORF">F442_01655</name>
</gene>
<dbReference type="EMBL" id="ANIY01000331">
    <property type="protein sequence ID" value="ETP53441.1"/>
    <property type="molecule type" value="Genomic_DNA"/>
</dbReference>
<protein>
    <submittedName>
        <fullName evidence="2">Uncharacterized protein</fullName>
    </submittedName>
</protein>
<evidence type="ECO:0000313" key="2">
    <source>
        <dbReference type="EMBL" id="ETP53441.1"/>
    </source>
</evidence>
<feature type="compositionally biased region" description="Basic and acidic residues" evidence="1">
    <location>
        <begin position="175"/>
        <end position="187"/>
    </location>
</feature>
<evidence type="ECO:0000313" key="3">
    <source>
        <dbReference type="Proteomes" id="UP000018948"/>
    </source>
</evidence>
<name>W3A2N3_PHYNI</name>
<comment type="caution">
    <text evidence="2">The sequence shown here is derived from an EMBL/GenBank/DDBJ whole genome shotgun (WGS) entry which is preliminary data.</text>
</comment>
<organism evidence="2 3">
    <name type="scientific">Phytophthora nicotianae P10297</name>
    <dbReference type="NCBI Taxonomy" id="1317064"/>
    <lineage>
        <taxon>Eukaryota</taxon>
        <taxon>Sar</taxon>
        <taxon>Stramenopiles</taxon>
        <taxon>Oomycota</taxon>
        <taxon>Peronosporomycetes</taxon>
        <taxon>Peronosporales</taxon>
        <taxon>Peronosporaceae</taxon>
        <taxon>Phytophthora</taxon>
    </lineage>
</organism>
<accession>W3A2N3</accession>
<feature type="region of interest" description="Disordered" evidence="1">
    <location>
        <begin position="148"/>
        <end position="187"/>
    </location>
</feature>
<evidence type="ECO:0000256" key="1">
    <source>
        <dbReference type="SAM" id="MobiDB-lite"/>
    </source>
</evidence>
<dbReference type="Proteomes" id="UP000018948">
    <property type="component" value="Unassembled WGS sequence"/>
</dbReference>